<dbReference type="OrthoDB" id="10031169at2759"/>
<keyword evidence="2" id="KW-1185">Reference proteome</keyword>
<organism evidence="1 2">
    <name type="scientific">Strongylus vulgaris</name>
    <name type="common">Blood worm</name>
    <dbReference type="NCBI Taxonomy" id="40348"/>
    <lineage>
        <taxon>Eukaryota</taxon>
        <taxon>Metazoa</taxon>
        <taxon>Ecdysozoa</taxon>
        <taxon>Nematoda</taxon>
        <taxon>Chromadorea</taxon>
        <taxon>Rhabditida</taxon>
        <taxon>Rhabditina</taxon>
        <taxon>Rhabditomorpha</taxon>
        <taxon>Strongyloidea</taxon>
        <taxon>Strongylidae</taxon>
        <taxon>Strongylus</taxon>
    </lineage>
</organism>
<gene>
    <name evidence="1" type="ORF">SVUK_LOCUS12688</name>
</gene>
<accession>A0A3P7IX61</accession>
<protein>
    <submittedName>
        <fullName evidence="1">Uncharacterized protein</fullName>
    </submittedName>
</protein>
<reference evidence="1 2" key="1">
    <citation type="submission" date="2018-11" db="EMBL/GenBank/DDBJ databases">
        <authorList>
            <consortium name="Pathogen Informatics"/>
        </authorList>
    </citation>
    <scope>NUCLEOTIDE SEQUENCE [LARGE SCALE GENOMIC DNA]</scope>
</reference>
<sequence>MRRFMTRPAITDHTEPRTIALGTGTGAKGGATVELGIVNKTRAGEIEAIRPKDLTAEGRDEPRILRSLEVFRKFAYSVTSISDWQQAVIDATGNYYAG</sequence>
<dbReference type="EMBL" id="UYYB01099864">
    <property type="protein sequence ID" value="VDM77690.1"/>
    <property type="molecule type" value="Genomic_DNA"/>
</dbReference>
<evidence type="ECO:0000313" key="1">
    <source>
        <dbReference type="EMBL" id="VDM77690.1"/>
    </source>
</evidence>
<name>A0A3P7IX61_STRVU</name>
<evidence type="ECO:0000313" key="2">
    <source>
        <dbReference type="Proteomes" id="UP000270094"/>
    </source>
</evidence>
<dbReference type="AlphaFoldDB" id="A0A3P7IX61"/>
<dbReference type="Proteomes" id="UP000270094">
    <property type="component" value="Unassembled WGS sequence"/>
</dbReference>
<proteinExistence type="predicted"/>